<organism evidence="1 2">
    <name type="scientific">Thermosipho atlanticus DSM 15807</name>
    <dbReference type="NCBI Taxonomy" id="1123380"/>
    <lineage>
        <taxon>Bacteria</taxon>
        <taxon>Thermotogati</taxon>
        <taxon>Thermotogota</taxon>
        <taxon>Thermotogae</taxon>
        <taxon>Thermotogales</taxon>
        <taxon>Fervidobacteriaceae</taxon>
        <taxon>Thermosipho</taxon>
    </lineage>
</organism>
<dbReference type="PANTHER" id="PTHR30348:SF13">
    <property type="entry name" value="UPF0759 PROTEIN YUNF"/>
    <property type="match status" value="1"/>
</dbReference>
<dbReference type="PANTHER" id="PTHR30348">
    <property type="entry name" value="UNCHARACTERIZED PROTEIN YECE"/>
    <property type="match status" value="1"/>
</dbReference>
<proteinExistence type="predicted"/>
<keyword evidence="2" id="KW-1185">Reference proteome</keyword>
<evidence type="ECO:0000313" key="1">
    <source>
        <dbReference type="EMBL" id="SHH51963.1"/>
    </source>
</evidence>
<accession>A0A1M5TNL1</accession>
<reference evidence="2" key="1">
    <citation type="submission" date="2016-11" db="EMBL/GenBank/DDBJ databases">
        <authorList>
            <person name="Varghese N."/>
            <person name="Submissions S."/>
        </authorList>
    </citation>
    <scope>NUCLEOTIDE SEQUENCE [LARGE SCALE GENOMIC DNA]</scope>
    <source>
        <strain evidence="2">DSM 15807</strain>
    </source>
</reference>
<dbReference type="SUPFAM" id="SSF117396">
    <property type="entry name" value="TM1631-like"/>
    <property type="match status" value="1"/>
</dbReference>
<dbReference type="AlphaFoldDB" id="A0A1M5TNL1"/>
<dbReference type="Pfam" id="PF01904">
    <property type="entry name" value="DUF72"/>
    <property type="match status" value="1"/>
</dbReference>
<sequence>MIFVGTSGYQFDDWIGEVYPENIKSKELLNYYWMHYGFNTVELNFTYYTLPSYRSIVTILRKLPHNFYISVKLYGKITHEKNLEYLDKFLENTKILMEENRLIGYLAQFPFSFMKTKENILFVNLIAEKVPRLFVEFRHASWISFDSEKFEIVTIDQPKLPNFYPFIIKAKKFLYVRLHGRNKNWFKHDVKTRYNYNYSTNEMIKIWETIKKFRGDKAIYFNNCFKGKALKNALLFRKLVGGEKIDIFQ</sequence>
<dbReference type="InterPro" id="IPR002763">
    <property type="entry name" value="DUF72"/>
</dbReference>
<dbReference type="InterPro" id="IPR036520">
    <property type="entry name" value="UPF0759_sf"/>
</dbReference>
<dbReference type="OrthoDB" id="9780310at2"/>
<dbReference type="EMBL" id="FQXN01000005">
    <property type="protein sequence ID" value="SHH51963.1"/>
    <property type="molecule type" value="Genomic_DNA"/>
</dbReference>
<gene>
    <name evidence="1" type="ORF">SAMN02745199_1404</name>
</gene>
<dbReference type="Gene3D" id="3.20.20.410">
    <property type="entry name" value="Protein of unknown function UPF0759"/>
    <property type="match status" value="1"/>
</dbReference>
<name>A0A1M5TNL1_9BACT</name>
<evidence type="ECO:0000313" key="2">
    <source>
        <dbReference type="Proteomes" id="UP000242592"/>
    </source>
</evidence>
<dbReference type="RefSeq" id="WP_073073520.1">
    <property type="nucleotide sequence ID" value="NZ_FQXN01000005.1"/>
</dbReference>
<dbReference type="Proteomes" id="UP000242592">
    <property type="component" value="Unassembled WGS sequence"/>
</dbReference>
<protein>
    <submittedName>
        <fullName evidence="1">Uncharacterized conserved protein YecE, DUF72 family</fullName>
    </submittedName>
</protein>
<dbReference type="STRING" id="1123380.SAMN02745199_1404"/>